<proteinExistence type="predicted"/>
<dbReference type="InterPro" id="IPR029039">
    <property type="entry name" value="Flavoprotein-like_sf"/>
</dbReference>
<evidence type="ECO:0000313" key="1">
    <source>
        <dbReference type="EMBL" id="CAB4143377.1"/>
    </source>
</evidence>
<dbReference type="EMBL" id="LR796421">
    <property type="protein sequence ID" value="CAB4143377.1"/>
    <property type="molecule type" value="Genomic_DNA"/>
</dbReference>
<organism evidence="1">
    <name type="scientific">uncultured Caudovirales phage</name>
    <dbReference type="NCBI Taxonomy" id="2100421"/>
    <lineage>
        <taxon>Viruses</taxon>
        <taxon>Duplodnaviria</taxon>
        <taxon>Heunggongvirae</taxon>
        <taxon>Uroviricota</taxon>
        <taxon>Caudoviricetes</taxon>
        <taxon>Peduoviridae</taxon>
        <taxon>Maltschvirus</taxon>
        <taxon>Maltschvirus maltsch</taxon>
    </lineage>
</organism>
<dbReference type="SUPFAM" id="SSF52218">
    <property type="entry name" value="Flavoproteins"/>
    <property type="match status" value="1"/>
</dbReference>
<name>A0A6J5MC75_9CAUD</name>
<dbReference type="Gene3D" id="3.40.50.360">
    <property type="match status" value="1"/>
</dbReference>
<protein>
    <submittedName>
        <fullName evidence="1">Uncharacterized protein</fullName>
    </submittedName>
</protein>
<accession>A0A6J5MC75</accession>
<reference evidence="1" key="1">
    <citation type="submission" date="2020-04" db="EMBL/GenBank/DDBJ databases">
        <authorList>
            <person name="Chiriac C."/>
            <person name="Salcher M."/>
            <person name="Ghai R."/>
            <person name="Kavagutti S V."/>
        </authorList>
    </citation>
    <scope>NUCLEOTIDE SEQUENCE</scope>
</reference>
<gene>
    <name evidence="1" type="ORF">UFOVP450_124</name>
</gene>
<sequence>MIKLSAILKEVGLNEEFATSTDLQATIKYLDKKDSVLLLTTSNRYQIPGEDKDVPKSTLLAQVVQKALGDKAIIMDVSEMTIHNCEGNVSRKDGNSCGPKDALLKDKAKNPSGYHRCWASINNDDDELWKITKDLFESDAVVFFGSVRWGQVNAFYQKLIERLTWIENRHTTLGEDNIIKDIDAGFICTGQNWNGQNVVGIQKQVHAFFGFKTPSELYWNWQFTKDENDESQRSYKASYAAFDKDFNIEDSL</sequence>